<reference evidence="7" key="1">
    <citation type="submission" date="2020-06" db="EMBL/GenBank/DDBJ databases">
        <title>Legume-microbial interactions unlock mineral nutrients during tropical forest succession.</title>
        <authorList>
            <person name="Epihov D.Z."/>
        </authorList>
    </citation>
    <scope>NUCLEOTIDE SEQUENCE [LARGE SCALE GENOMIC DNA]</scope>
    <source>
        <strain evidence="7">Pan2503</strain>
    </source>
</reference>
<dbReference type="GO" id="GO:0004659">
    <property type="term" value="F:prenyltransferase activity"/>
    <property type="evidence" value="ECO:0007669"/>
    <property type="project" value="InterPro"/>
</dbReference>
<dbReference type="PANTHER" id="PTHR43281:SF1">
    <property type="entry name" value="FARNESYL DIPHOSPHATE SYNTHASE"/>
    <property type="match status" value="1"/>
</dbReference>
<dbReference type="InterPro" id="IPR033749">
    <property type="entry name" value="Polyprenyl_synt_CS"/>
</dbReference>
<dbReference type="Gene3D" id="1.10.600.10">
    <property type="entry name" value="Farnesyl Diphosphate Synthase"/>
    <property type="match status" value="1"/>
</dbReference>
<gene>
    <name evidence="7" type="ORF">HRJ53_14925</name>
</gene>
<evidence type="ECO:0000313" key="8">
    <source>
        <dbReference type="Proteomes" id="UP000567293"/>
    </source>
</evidence>
<dbReference type="EMBL" id="JACDQQ010001431">
    <property type="protein sequence ID" value="MBA0086275.1"/>
    <property type="molecule type" value="Genomic_DNA"/>
</dbReference>
<organism evidence="7 8">
    <name type="scientific">Candidatus Acidiferrum panamense</name>
    <dbReference type="NCBI Taxonomy" id="2741543"/>
    <lineage>
        <taxon>Bacteria</taxon>
        <taxon>Pseudomonadati</taxon>
        <taxon>Acidobacteriota</taxon>
        <taxon>Terriglobia</taxon>
        <taxon>Candidatus Acidiferrales</taxon>
        <taxon>Candidatus Acidiferrum</taxon>
    </lineage>
</organism>
<dbReference type="PROSITE" id="PS00444">
    <property type="entry name" value="POLYPRENYL_SYNTHASE_2"/>
    <property type="match status" value="1"/>
</dbReference>
<feature type="non-terminal residue" evidence="7">
    <location>
        <position position="1"/>
    </location>
</feature>
<evidence type="ECO:0000256" key="5">
    <source>
        <dbReference type="ARBA" id="ARBA00022842"/>
    </source>
</evidence>
<protein>
    <submittedName>
        <fullName evidence="7">Polyprenyl synthetase family protein</fullName>
    </submittedName>
</protein>
<evidence type="ECO:0000256" key="6">
    <source>
        <dbReference type="ARBA" id="ARBA00023229"/>
    </source>
</evidence>
<dbReference type="InterPro" id="IPR000092">
    <property type="entry name" value="Polyprenyl_synt"/>
</dbReference>
<keyword evidence="4" id="KW-0479">Metal-binding</keyword>
<sequence length="182" mass="19234">LAGDALLTLAFQVLAQLDLPAEPKTRLIEELTVAAGTAGGMIGGQVADLEGEGKPPDASLLETIHRAKTGALLRASLRLGAICAGATRAQYEALSCYGEHVGLAFQIVDDILDVEESSEALGKTAGKDAQKRKITFPAVYGLGTSRRMAEEQCRRAHLVLEPFGSRSAGLHELADLIVQRKS</sequence>
<comment type="cofactor">
    <cofactor evidence="1">
        <name>Mg(2+)</name>
        <dbReference type="ChEBI" id="CHEBI:18420"/>
    </cofactor>
</comment>
<evidence type="ECO:0000256" key="1">
    <source>
        <dbReference type="ARBA" id="ARBA00001946"/>
    </source>
</evidence>
<dbReference type="GO" id="GO:0008299">
    <property type="term" value="P:isoprenoid biosynthetic process"/>
    <property type="evidence" value="ECO:0007669"/>
    <property type="project" value="UniProtKB-KW"/>
</dbReference>
<proteinExistence type="inferred from homology"/>
<evidence type="ECO:0000313" key="7">
    <source>
        <dbReference type="EMBL" id="MBA0086275.1"/>
    </source>
</evidence>
<dbReference type="Pfam" id="PF00348">
    <property type="entry name" value="polyprenyl_synt"/>
    <property type="match status" value="1"/>
</dbReference>
<keyword evidence="8" id="KW-1185">Reference proteome</keyword>
<dbReference type="Proteomes" id="UP000567293">
    <property type="component" value="Unassembled WGS sequence"/>
</dbReference>
<dbReference type="AlphaFoldDB" id="A0A7V8NS93"/>
<keyword evidence="3" id="KW-0808">Transferase</keyword>
<accession>A0A7V8NS93</accession>
<name>A0A7V8NS93_9BACT</name>
<comment type="caution">
    <text evidence="7">The sequence shown here is derived from an EMBL/GenBank/DDBJ whole genome shotgun (WGS) entry which is preliminary data.</text>
</comment>
<dbReference type="PANTHER" id="PTHR43281">
    <property type="entry name" value="FARNESYL DIPHOSPHATE SYNTHASE"/>
    <property type="match status" value="1"/>
</dbReference>
<evidence type="ECO:0000256" key="2">
    <source>
        <dbReference type="ARBA" id="ARBA00006706"/>
    </source>
</evidence>
<comment type="similarity">
    <text evidence="2">Belongs to the FPP/GGPP synthase family.</text>
</comment>
<dbReference type="GO" id="GO:0046872">
    <property type="term" value="F:metal ion binding"/>
    <property type="evidence" value="ECO:0007669"/>
    <property type="project" value="UniProtKB-KW"/>
</dbReference>
<dbReference type="SUPFAM" id="SSF48576">
    <property type="entry name" value="Terpenoid synthases"/>
    <property type="match status" value="1"/>
</dbReference>
<keyword evidence="6" id="KW-0414">Isoprene biosynthesis</keyword>
<evidence type="ECO:0000256" key="3">
    <source>
        <dbReference type="ARBA" id="ARBA00022679"/>
    </source>
</evidence>
<dbReference type="InterPro" id="IPR008949">
    <property type="entry name" value="Isoprenoid_synthase_dom_sf"/>
</dbReference>
<evidence type="ECO:0000256" key="4">
    <source>
        <dbReference type="ARBA" id="ARBA00022723"/>
    </source>
</evidence>
<keyword evidence="5" id="KW-0460">Magnesium</keyword>